<sequence>MAMASAALRNSQVRISSPSDQLFEYFVNTALMPDGCIALWFIRESTGRRVAAEIAQAIWDQSVSRIKKNTKPILRVQGSLDYLGGPERIHFKPTARAPVELRIEAQRLFPTNVYGKRSVLRIPLDLRLVTLWNLGTNAELDEERKRPAGLTSPLNCSSVPIPGQLAYLLCGRPETLTPALLLRFIVSTRVHVTDEQTEAQLIIAADTREKHLCQINIVKEARHGLYTIHIYCEKAAFRQRLLTDLQALILVTAFGFTHGPSAALRAAPEADVLTERFDYLIQEFST</sequence>
<name>A0AA36DCD9_9BILA</name>
<gene>
    <name evidence="1" type="ORF">MSPICULIGERA_LOCUS22742</name>
</gene>
<reference evidence="1" key="1">
    <citation type="submission" date="2023-06" db="EMBL/GenBank/DDBJ databases">
        <authorList>
            <person name="Delattre M."/>
        </authorList>
    </citation>
    <scope>NUCLEOTIDE SEQUENCE</scope>
    <source>
        <strain evidence="1">AF72</strain>
    </source>
</reference>
<keyword evidence="2" id="KW-1185">Reference proteome</keyword>
<comment type="caution">
    <text evidence="1">The sequence shown here is derived from an EMBL/GenBank/DDBJ whole genome shotgun (WGS) entry which is preliminary data.</text>
</comment>
<organism evidence="1 2">
    <name type="scientific">Mesorhabditis spiculigera</name>
    <dbReference type="NCBI Taxonomy" id="96644"/>
    <lineage>
        <taxon>Eukaryota</taxon>
        <taxon>Metazoa</taxon>
        <taxon>Ecdysozoa</taxon>
        <taxon>Nematoda</taxon>
        <taxon>Chromadorea</taxon>
        <taxon>Rhabditida</taxon>
        <taxon>Rhabditina</taxon>
        <taxon>Rhabditomorpha</taxon>
        <taxon>Rhabditoidea</taxon>
        <taxon>Rhabditidae</taxon>
        <taxon>Mesorhabditinae</taxon>
        <taxon>Mesorhabditis</taxon>
    </lineage>
</organism>
<dbReference type="Proteomes" id="UP001177023">
    <property type="component" value="Unassembled WGS sequence"/>
</dbReference>
<dbReference type="EMBL" id="CATQJA010002700">
    <property type="protein sequence ID" value="CAJ0584697.1"/>
    <property type="molecule type" value="Genomic_DNA"/>
</dbReference>
<dbReference type="AlphaFoldDB" id="A0AA36DCD9"/>
<protein>
    <submittedName>
        <fullName evidence="1">Uncharacterized protein</fullName>
    </submittedName>
</protein>
<feature type="non-terminal residue" evidence="1">
    <location>
        <position position="286"/>
    </location>
</feature>
<evidence type="ECO:0000313" key="1">
    <source>
        <dbReference type="EMBL" id="CAJ0584697.1"/>
    </source>
</evidence>
<accession>A0AA36DCD9</accession>
<evidence type="ECO:0000313" key="2">
    <source>
        <dbReference type="Proteomes" id="UP001177023"/>
    </source>
</evidence>
<proteinExistence type="predicted"/>